<dbReference type="EMBL" id="FAOZ01000008">
    <property type="protein sequence ID" value="CUU56513.1"/>
    <property type="molecule type" value="Genomic_DNA"/>
</dbReference>
<reference evidence="4" key="1">
    <citation type="submission" date="2015-11" db="EMBL/GenBank/DDBJ databases">
        <authorList>
            <person name="Varghese N."/>
        </authorList>
    </citation>
    <scope>NUCLEOTIDE SEQUENCE [LARGE SCALE GENOMIC DNA]</scope>
    <source>
        <strain evidence="4">DSM 45899</strain>
    </source>
</reference>
<dbReference type="Proteomes" id="UP000198802">
    <property type="component" value="Unassembled WGS sequence"/>
</dbReference>
<dbReference type="RefSeq" id="WP_091277024.1">
    <property type="nucleotide sequence ID" value="NZ_FAOZ01000008.1"/>
</dbReference>
<feature type="region of interest" description="Disordered" evidence="1">
    <location>
        <begin position="32"/>
        <end position="88"/>
    </location>
</feature>
<gene>
    <name evidence="3" type="ORF">Ga0074812_10841</name>
</gene>
<keyword evidence="4" id="KW-1185">Reference proteome</keyword>
<name>A0A0S4QLN7_9ACTN</name>
<accession>A0A0S4QLN7</accession>
<evidence type="ECO:0000313" key="4">
    <source>
        <dbReference type="Proteomes" id="UP000198802"/>
    </source>
</evidence>
<protein>
    <submittedName>
        <fullName evidence="3">Uncharacterized protein</fullName>
    </submittedName>
</protein>
<dbReference type="AlphaFoldDB" id="A0A0S4QLN7"/>
<keyword evidence="2" id="KW-1133">Transmembrane helix</keyword>
<proteinExistence type="predicted"/>
<evidence type="ECO:0000256" key="1">
    <source>
        <dbReference type="SAM" id="MobiDB-lite"/>
    </source>
</evidence>
<feature type="compositionally biased region" description="Basic residues" evidence="1">
    <location>
        <begin position="58"/>
        <end position="77"/>
    </location>
</feature>
<organism evidence="3 4">
    <name type="scientific">Parafrankia irregularis</name>
    <dbReference type="NCBI Taxonomy" id="795642"/>
    <lineage>
        <taxon>Bacteria</taxon>
        <taxon>Bacillati</taxon>
        <taxon>Actinomycetota</taxon>
        <taxon>Actinomycetes</taxon>
        <taxon>Frankiales</taxon>
        <taxon>Frankiaceae</taxon>
        <taxon>Parafrankia</taxon>
    </lineage>
</organism>
<keyword evidence="2" id="KW-0812">Transmembrane</keyword>
<sequence>METTALGFLYGPTLVLLTIGVLVFICRLTSGSAPRGRAGSPRNGSARPRSPRDGTSRHSGRRRRGPQRGHPRNRASRAGRAWPGARQPQDFGLLVPVATGPKERAAQVRAVLAAGGVRATLGPAGTVRARHGRPVELAHVLVFANDVPSALRTLRQARGAPGQRPDRGPDGGGPGSGSAGKPGGGGGTNR</sequence>
<feature type="compositionally biased region" description="Gly residues" evidence="1">
    <location>
        <begin position="170"/>
        <end position="190"/>
    </location>
</feature>
<keyword evidence="2" id="KW-0472">Membrane</keyword>
<feature type="region of interest" description="Disordered" evidence="1">
    <location>
        <begin position="154"/>
        <end position="190"/>
    </location>
</feature>
<evidence type="ECO:0000256" key="2">
    <source>
        <dbReference type="SAM" id="Phobius"/>
    </source>
</evidence>
<evidence type="ECO:0000313" key="3">
    <source>
        <dbReference type="EMBL" id="CUU56513.1"/>
    </source>
</evidence>
<feature type="transmembrane region" description="Helical" evidence="2">
    <location>
        <begin position="6"/>
        <end position="28"/>
    </location>
</feature>